<accession>A0AAW0CBK2</accession>
<evidence type="ECO:0000313" key="2">
    <source>
        <dbReference type="Proteomes" id="UP001362999"/>
    </source>
</evidence>
<dbReference type="EMBL" id="JAWWNJ010000019">
    <property type="protein sequence ID" value="KAK7036318.1"/>
    <property type="molecule type" value="Genomic_DNA"/>
</dbReference>
<protein>
    <submittedName>
        <fullName evidence="1">Uncharacterized protein</fullName>
    </submittedName>
</protein>
<evidence type="ECO:0000313" key="1">
    <source>
        <dbReference type="EMBL" id="KAK7036318.1"/>
    </source>
</evidence>
<proteinExistence type="predicted"/>
<name>A0AAW0CBK2_9AGAR</name>
<reference evidence="1 2" key="1">
    <citation type="journal article" date="2024" name="J Genomics">
        <title>Draft genome sequencing and assembly of Favolaschia claudopus CIRM-BRFM 2984 isolated from oak limbs.</title>
        <authorList>
            <person name="Navarro D."/>
            <person name="Drula E."/>
            <person name="Chaduli D."/>
            <person name="Cazenave R."/>
            <person name="Ahrendt S."/>
            <person name="Wang J."/>
            <person name="Lipzen A."/>
            <person name="Daum C."/>
            <person name="Barry K."/>
            <person name="Grigoriev I.V."/>
            <person name="Favel A."/>
            <person name="Rosso M.N."/>
            <person name="Martin F."/>
        </authorList>
    </citation>
    <scope>NUCLEOTIDE SEQUENCE [LARGE SCALE GENOMIC DNA]</scope>
    <source>
        <strain evidence="1 2">CIRM-BRFM 2984</strain>
    </source>
</reference>
<keyword evidence="2" id="KW-1185">Reference proteome</keyword>
<organism evidence="1 2">
    <name type="scientific">Favolaschia claudopus</name>
    <dbReference type="NCBI Taxonomy" id="2862362"/>
    <lineage>
        <taxon>Eukaryota</taxon>
        <taxon>Fungi</taxon>
        <taxon>Dikarya</taxon>
        <taxon>Basidiomycota</taxon>
        <taxon>Agaricomycotina</taxon>
        <taxon>Agaricomycetes</taxon>
        <taxon>Agaricomycetidae</taxon>
        <taxon>Agaricales</taxon>
        <taxon>Marasmiineae</taxon>
        <taxon>Mycenaceae</taxon>
        <taxon>Favolaschia</taxon>
    </lineage>
</organism>
<sequence length="321" mass="35381">MDDTMTMTSNRRLQEEIVLEDDTLLLTGAPSTSRTPYWTVTDLTQDGVVRVSWRSGRPRARMSTFISSIAVHRPRSSRCYFDLSAPSSTFFGSDPGFLSTDAALIVDLASIDSPLLFPFSRPDASHMIPTQVSNGSLSRHLYRTFQPSGYASGSRDDVSLTGRPLHAPSYQVASQWALPFCHLPAKALLTRDWKEKYLPTTSFYLSACPASVQAVGGSVSSLGALIRLLAEARLGLKTTTLRNERRLSTIRPSFFCHLVSVSASCLICERAFRFVLVPPRSCRSSIFPLLCDLQVVALDLQPSRTALFVAIERFFLPSGCA</sequence>
<comment type="caution">
    <text evidence="1">The sequence shown here is derived from an EMBL/GenBank/DDBJ whole genome shotgun (WGS) entry which is preliminary data.</text>
</comment>
<dbReference type="Proteomes" id="UP001362999">
    <property type="component" value="Unassembled WGS sequence"/>
</dbReference>
<gene>
    <name evidence="1" type="ORF">R3P38DRAFT_3184105</name>
</gene>
<dbReference type="AlphaFoldDB" id="A0AAW0CBK2"/>